<dbReference type="Gene3D" id="3.50.50.60">
    <property type="entry name" value="FAD/NAD(P)-binding domain"/>
    <property type="match status" value="1"/>
</dbReference>
<evidence type="ECO:0000259" key="7">
    <source>
        <dbReference type="PROSITE" id="PS00623"/>
    </source>
</evidence>
<name>A0AAV4JMA7_9GAST</name>
<evidence type="ECO:0000256" key="3">
    <source>
        <dbReference type="ARBA" id="ARBA00022630"/>
    </source>
</evidence>
<evidence type="ECO:0000256" key="5">
    <source>
        <dbReference type="PIRSR" id="PIRSR000137-2"/>
    </source>
</evidence>
<dbReference type="GO" id="GO:0016614">
    <property type="term" value="F:oxidoreductase activity, acting on CH-OH group of donors"/>
    <property type="evidence" value="ECO:0007669"/>
    <property type="project" value="InterPro"/>
</dbReference>
<dbReference type="Pfam" id="PF00732">
    <property type="entry name" value="GMC_oxred_N"/>
    <property type="match status" value="1"/>
</dbReference>
<dbReference type="PROSITE" id="PS00623">
    <property type="entry name" value="GMC_OXRED_1"/>
    <property type="match status" value="1"/>
</dbReference>
<dbReference type="SUPFAM" id="SSF54373">
    <property type="entry name" value="FAD-linked reductases, C-terminal domain"/>
    <property type="match status" value="1"/>
</dbReference>
<evidence type="ECO:0000313" key="8">
    <source>
        <dbReference type="EMBL" id="GFS23839.1"/>
    </source>
</evidence>
<dbReference type="InterPro" id="IPR036188">
    <property type="entry name" value="FAD/NAD-bd_sf"/>
</dbReference>
<keyword evidence="4 5" id="KW-0274">FAD</keyword>
<sequence>GGGSAGSVLAARLSENSSVSVLLLEAGPSDLGRAELDTPNLVGSLWYGTLDWMFFTSPQKNNSLGLREKRISYQRGRVLGGSSQINYMQWARGNRRDFDQWAELGCQGWSYKNVLPYFLKSEDVVPEHLTKDTNFRGKGGPIKITELKGYGASQPFIDAVTSLGYHEIDINGEYQEGVSRVQTNIYKGERWSAARAYLWPAAQRENLDILTDSLVSKIHINKGRAESVEFERASATTSGHYNTHRVKAGREIILSAGVFGSPQILMLSGVGHKQHLEALDIPVKADLPVGDNFQDHLILLLPVNTNISVAMPPISLLHHLEYKIFGTGPLTSPGACDAMTFIKSSPSLDLPDVQLLLLETKLSPKFTTFMPGYNADVLQTRYTLGKGDGFTLMPTALLLKSRGTVRLKSRDPQAPPIIDPNFLSEATDVDAVVTAVRFAQAVLDSEPMKKLGAELHQLTLPGCTDYEYNIDDYWRCFAQHFASTAHHPAGTCKMGPIEDPSTVVDSRLRVKGIQGLRVVDASIMPLLVSGNTNAPTIMIAEKAADLIKDDNSL</sequence>
<evidence type="ECO:0000256" key="4">
    <source>
        <dbReference type="ARBA" id="ARBA00022827"/>
    </source>
</evidence>
<comment type="similarity">
    <text evidence="2 6">Belongs to the GMC oxidoreductase family.</text>
</comment>
<keyword evidence="9" id="KW-1185">Reference proteome</keyword>
<evidence type="ECO:0000313" key="9">
    <source>
        <dbReference type="Proteomes" id="UP000762676"/>
    </source>
</evidence>
<feature type="binding site" evidence="5">
    <location>
        <position position="78"/>
    </location>
    <ligand>
        <name>FAD</name>
        <dbReference type="ChEBI" id="CHEBI:57692"/>
    </ligand>
</feature>
<dbReference type="SUPFAM" id="SSF51905">
    <property type="entry name" value="FAD/NAD(P)-binding domain"/>
    <property type="match status" value="1"/>
</dbReference>
<dbReference type="GO" id="GO:0050660">
    <property type="term" value="F:flavin adenine dinucleotide binding"/>
    <property type="evidence" value="ECO:0007669"/>
    <property type="project" value="InterPro"/>
</dbReference>
<accession>A0AAV4JMA7</accession>
<keyword evidence="3 6" id="KW-0285">Flavoprotein</keyword>
<proteinExistence type="inferred from homology"/>
<feature type="domain" description="Glucose-methanol-choline oxidoreductase N-terminal" evidence="7">
    <location>
        <begin position="76"/>
        <end position="99"/>
    </location>
</feature>
<feature type="non-terminal residue" evidence="8">
    <location>
        <position position="1"/>
    </location>
</feature>
<dbReference type="InterPro" id="IPR000172">
    <property type="entry name" value="GMC_OxRdtase_N"/>
</dbReference>
<comment type="cofactor">
    <cofactor evidence="1 5">
        <name>FAD</name>
        <dbReference type="ChEBI" id="CHEBI:57692"/>
    </cofactor>
</comment>
<comment type="caution">
    <text evidence="8">The sequence shown here is derived from an EMBL/GenBank/DDBJ whole genome shotgun (WGS) entry which is preliminary data.</text>
</comment>
<organism evidence="8 9">
    <name type="scientific">Elysia marginata</name>
    <dbReference type="NCBI Taxonomy" id="1093978"/>
    <lineage>
        <taxon>Eukaryota</taxon>
        <taxon>Metazoa</taxon>
        <taxon>Spiralia</taxon>
        <taxon>Lophotrochozoa</taxon>
        <taxon>Mollusca</taxon>
        <taxon>Gastropoda</taxon>
        <taxon>Heterobranchia</taxon>
        <taxon>Euthyneura</taxon>
        <taxon>Panpulmonata</taxon>
        <taxon>Sacoglossa</taxon>
        <taxon>Placobranchoidea</taxon>
        <taxon>Plakobranchidae</taxon>
        <taxon>Elysia</taxon>
    </lineage>
</organism>
<evidence type="ECO:0000256" key="2">
    <source>
        <dbReference type="ARBA" id="ARBA00010790"/>
    </source>
</evidence>
<dbReference type="PANTHER" id="PTHR11552:SF147">
    <property type="entry name" value="CHOLINE DEHYDROGENASE, MITOCHONDRIAL"/>
    <property type="match status" value="1"/>
</dbReference>
<feature type="binding site" evidence="5">
    <location>
        <position position="215"/>
    </location>
    <ligand>
        <name>FAD</name>
        <dbReference type="ChEBI" id="CHEBI:57692"/>
    </ligand>
</feature>
<dbReference type="AlphaFoldDB" id="A0AAV4JMA7"/>
<dbReference type="InterPro" id="IPR012132">
    <property type="entry name" value="GMC_OxRdtase"/>
</dbReference>
<protein>
    <submittedName>
        <fullName evidence="8">Choline dehydrogenase, mitochondrial</fullName>
    </submittedName>
</protein>
<dbReference type="Pfam" id="PF05199">
    <property type="entry name" value="GMC_oxred_C"/>
    <property type="match status" value="1"/>
</dbReference>
<dbReference type="InterPro" id="IPR007867">
    <property type="entry name" value="GMC_OxRtase_C"/>
</dbReference>
<dbReference type="EMBL" id="BMAT01003342">
    <property type="protein sequence ID" value="GFS23839.1"/>
    <property type="molecule type" value="Genomic_DNA"/>
</dbReference>
<dbReference type="PIRSF" id="PIRSF000137">
    <property type="entry name" value="Alcohol_oxidase"/>
    <property type="match status" value="1"/>
</dbReference>
<reference evidence="8 9" key="1">
    <citation type="journal article" date="2021" name="Elife">
        <title>Chloroplast acquisition without the gene transfer in kleptoplastic sea slugs, Plakobranchus ocellatus.</title>
        <authorList>
            <person name="Maeda T."/>
            <person name="Takahashi S."/>
            <person name="Yoshida T."/>
            <person name="Shimamura S."/>
            <person name="Takaki Y."/>
            <person name="Nagai Y."/>
            <person name="Toyoda A."/>
            <person name="Suzuki Y."/>
            <person name="Arimoto A."/>
            <person name="Ishii H."/>
            <person name="Satoh N."/>
            <person name="Nishiyama T."/>
            <person name="Hasebe M."/>
            <person name="Maruyama T."/>
            <person name="Minagawa J."/>
            <person name="Obokata J."/>
            <person name="Shigenobu S."/>
        </authorList>
    </citation>
    <scope>NUCLEOTIDE SEQUENCE [LARGE SCALE GENOMIC DNA]</scope>
</reference>
<gene>
    <name evidence="8" type="ORF">ElyMa_001649800</name>
</gene>
<dbReference type="PANTHER" id="PTHR11552">
    <property type="entry name" value="GLUCOSE-METHANOL-CHOLINE GMC OXIDOREDUCTASE"/>
    <property type="match status" value="1"/>
</dbReference>
<dbReference type="Gene3D" id="3.30.560.10">
    <property type="entry name" value="Glucose Oxidase, domain 3"/>
    <property type="match status" value="1"/>
</dbReference>
<dbReference type="Proteomes" id="UP000762676">
    <property type="component" value="Unassembled WGS sequence"/>
</dbReference>
<evidence type="ECO:0000256" key="1">
    <source>
        <dbReference type="ARBA" id="ARBA00001974"/>
    </source>
</evidence>
<evidence type="ECO:0000256" key="6">
    <source>
        <dbReference type="RuleBase" id="RU003968"/>
    </source>
</evidence>